<evidence type="ECO:0000313" key="4">
    <source>
        <dbReference type="Proteomes" id="UP001586593"/>
    </source>
</evidence>
<keyword evidence="2" id="KW-0732">Signal</keyword>
<feature type="chain" id="PRO_5046388436" evidence="2">
    <location>
        <begin position="20"/>
        <end position="169"/>
    </location>
</feature>
<sequence length="169" mass="17567">MLRLHHFAVALAALTGARADFKKPCDENWDVCGWALQATYGYDSQTLSEATSFAGQDATVGTYIYDSIYNCFADGEIGWSAWCGGAGKCNPAPNSHSHAMCSGEPVDTGSEGDGGGSSEGDEGGGGEDGDVPWDDPDQPWDQPWNGDGGDGGDGDGSDVPYIPDQPIHG</sequence>
<reference evidence="3 4" key="1">
    <citation type="journal article" date="2024" name="Commun. Biol.">
        <title>Comparative genomic analysis of thermophilic fungi reveals convergent evolutionary adaptations and gene losses.</title>
        <authorList>
            <person name="Steindorff A.S."/>
            <person name="Aguilar-Pontes M.V."/>
            <person name="Robinson A.J."/>
            <person name="Andreopoulos B."/>
            <person name="LaButti K."/>
            <person name="Kuo A."/>
            <person name="Mondo S."/>
            <person name="Riley R."/>
            <person name="Otillar R."/>
            <person name="Haridas S."/>
            <person name="Lipzen A."/>
            <person name="Grimwood J."/>
            <person name="Schmutz J."/>
            <person name="Clum A."/>
            <person name="Reid I.D."/>
            <person name="Moisan M.C."/>
            <person name="Butler G."/>
            <person name="Nguyen T.T.M."/>
            <person name="Dewar K."/>
            <person name="Conant G."/>
            <person name="Drula E."/>
            <person name="Henrissat B."/>
            <person name="Hansel C."/>
            <person name="Singer S."/>
            <person name="Hutchinson M.I."/>
            <person name="de Vries R.P."/>
            <person name="Natvig D.O."/>
            <person name="Powell A.J."/>
            <person name="Tsang A."/>
            <person name="Grigoriev I.V."/>
        </authorList>
    </citation>
    <scope>NUCLEOTIDE SEQUENCE [LARGE SCALE GENOMIC DNA]</scope>
    <source>
        <strain evidence="3 4">ATCC 24622</strain>
    </source>
</reference>
<dbReference type="Proteomes" id="UP001586593">
    <property type="component" value="Unassembled WGS sequence"/>
</dbReference>
<proteinExistence type="predicted"/>
<evidence type="ECO:0000256" key="1">
    <source>
        <dbReference type="SAM" id="MobiDB-lite"/>
    </source>
</evidence>
<keyword evidence="4" id="KW-1185">Reference proteome</keyword>
<feature type="compositionally biased region" description="Acidic residues" evidence="1">
    <location>
        <begin position="119"/>
        <end position="138"/>
    </location>
</feature>
<gene>
    <name evidence="3" type="ORF">VTK73DRAFT_9102</name>
</gene>
<feature type="region of interest" description="Disordered" evidence="1">
    <location>
        <begin position="92"/>
        <end position="169"/>
    </location>
</feature>
<evidence type="ECO:0000256" key="2">
    <source>
        <dbReference type="SAM" id="SignalP"/>
    </source>
</evidence>
<organism evidence="3 4">
    <name type="scientific">Phialemonium thermophilum</name>
    <dbReference type="NCBI Taxonomy" id="223376"/>
    <lineage>
        <taxon>Eukaryota</taxon>
        <taxon>Fungi</taxon>
        <taxon>Dikarya</taxon>
        <taxon>Ascomycota</taxon>
        <taxon>Pezizomycotina</taxon>
        <taxon>Sordariomycetes</taxon>
        <taxon>Sordariomycetidae</taxon>
        <taxon>Cephalothecales</taxon>
        <taxon>Cephalothecaceae</taxon>
        <taxon>Phialemonium</taxon>
    </lineage>
</organism>
<comment type="caution">
    <text evidence="3">The sequence shown here is derived from an EMBL/GenBank/DDBJ whole genome shotgun (WGS) entry which is preliminary data.</text>
</comment>
<dbReference type="EMBL" id="JAZHXJ010000072">
    <property type="protein sequence ID" value="KAL1876872.1"/>
    <property type="molecule type" value="Genomic_DNA"/>
</dbReference>
<protein>
    <submittedName>
        <fullName evidence="3">Uncharacterized protein</fullName>
    </submittedName>
</protein>
<name>A0ABR3XLL4_9PEZI</name>
<feature type="signal peptide" evidence="2">
    <location>
        <begin position="1"/>
        <end position="19"/>
    </location>
</feature>
<evidence type="ECO:0000313" key="3">
    <source>
        <dbReference type="EMBL" id="KAL1876872.1"/>
    </source>
</evidence>
<accession>A0ABR3XLL4</accession>